<name>A0A1E3P1G6_WICAA</name>
<keyword evidence="3 6" id="KW-0812">Transmembrane</keyword>
<evidence type="ECO:0000256" key="7">
    <source>
        <dbReference type="SAM" id="Phobius"/>
    </source>
</evidence>
<dbReference type="PANTHER" id="PTHR12560">
    <property type="entry name" value="LONGEVITY ASSURANCE FACTOR 1 LAG1"/>
    <property type="match status" value="1"/>
</dbReference>
<keyword evidence="4 7" id="KW-1133">Transmembrane helix</keyword>
<feature type="non-terminal residue" evidence="9">
    <location>
        <position position="320"/>
    </location>
</feature>
<evidence type="ECO:0000313" key="10">
    <source>
        <dbReference type="Proteomes" id="UP000094112"/>
    </source>
</evidence>
<feature type="domain" description="TLC" evidence="8">
    <location>
        <begin position="90"/>
        <end position="304"/>
    </location>
</feature>
<dbReference type="Proteomes" id="UP000094112">
    <property type="component" value="Unassembled WGS sequence"/>
</dbReference>
<keyword evidence="10" id="KW-1185">Reference proteome</keyword>
<feature type="transmembrane region" description="Helical" evidence="7">
    <location>
        <begin position="95"/>
        <end position="114"/>
    </location>
</feature>
<dbReference type="InterPro" id="IPR016439">
    <property type="entry name" value="Lag1/Lac1-like"/>
</dbReference>
<feature type="non-terminal residue" evidence="9">
    <location>
        <position position="1"/>
    </location>
</feature>
<evidence type="ECO:0000259" key="8">
    <source>
        <dbReference type="PROSITE" id="PS50922"/>
    </source>
</evidence>
<feature type="transmembrane region" description="Helical" evidence="7">
    <location>
        <begin position="7"/>
        <end position="25"/>
    </location>
</feature>
<dbReference type="GO" id="GO:0050291">
    <property type="term" value="F:sphingosine N-acyltransferase activity"/>
    <property type="evidence" value="ECO:0007669"/>
    <property type="project" value="InterPro"/>
</dbReference>
<evidence type="ECO:0000256" key="1">
    <source>
        <dbReference type="ARBA" id="ARBA00004141"/>
    </source>
</evidence>
<dbReference type="GO" id="GO:0046513">
    <property type="term" value="P:ceramide biosynthetic process"/>
    <property type="evidence" value="ECO:0007669"/>
    <property type="project" value="InterPro"/>
</dbReference>
<dbReference type="EMBL" id="KV454211">
    <property type="protein sequence ID" value="ODQ59090.1"/>
    <property type="molecule type" value="Genomic_DNA"/>
</dbReference>
<dbReference type="OrthoDB" id="537032at2759"/>
<comment type="subcellular location">
    <subcellularLocation>
        <location evidence="1">Membrane</location>
        <topology evidence="1">Multi-pass membrane protein</topology>
    </subcellularLocation>
</comment>
<dbReference type="PROSITE" id="PS50922">
    <property type="entry name" value="TLC"/>
    <property type="match status" value="1"/>
</dbReference>
<evidence type="ECO:0000313" key="9">
    <source>
        <dbReference type="EMBL" id="ODQ59090.1"/>
    </source>
</evidence>
<sequence length="320" mass="37552">IDKYQIEISLIALFTLFFLNKFQIFQPYTTKFLHLQHKYADIDKYDIGKDDIYIIITGIFAVTFIRAFSMHYILKPIAKQNKIYSTKAKQRFMEQGWMVILYSTSFTTGAYLYYHSPYFCKFDNFYIGWPHDQMSHLFKFYYLMSIASWAQQIFTLNIEAKRKDHIQMFSHHIITIALVVGSYYYYFTRIGNVILVLMDVVDIFLSSAKLLKYCGFQVICDVLFGVFLTSWVILRHGIYNYIFYHAATKARDLMASGRCIEGIYQKRCFTDKIIDVFLSLLGGLQVIMVIWMYFIAKVAIKVITGSGADDVRSDDEDEDD</sequence>
<protein>
    <recommendedName>
        <fullName evidence="8">TLC domain-containing protein</fullName>
    </recommendedName>
</protein>
<gene>
    <name evidence="9" type="ORF">WICANDRAFT_14412</name>
</gene>
<feature type="transmembrane region" description="Helical" evidence="7">
    <location>
        <begin position="169"/>
        <end position="187"/>
    </location>
</feature>
<dbReference type="GO" id="GO:0016020">
    <property type="term" value="C:membrane"/>
    <property type="evidence" value="ECO:0007669"/>
    <property type="project" value="UniProtKB-SubCell"/>
</dbReference>
<dbReference type="PIRSF" id="PIRSF005225">
    <property type="entry name" value="LAG1_LAC1"/>
    <property type="match status" value="1"/>
</dbReference>
<organism evidence="9 10">
    <name type="scientific">Wickerhamomyces anomalus (strain ATCC 58044 / CBS 1984 / NCYC 433 / NRRL Y-366-8)</name>
    <name type="common">Yeast</name>
    <name type="synonym">Hansenula anomala</name>
    <dbReference type="NCBI Taxonomy" id="683960"/>
    <lineage>
        <taxon>Eukaryota</taxon>
        <taxon>Fungi</taxon>
        <taxon>Dikarya</taxon>
        <taxon>Ascomycota</taxon>
        <taxon>Saccharomycotina</taxon>
        <taxon>Saccharomycetes</taxon>
        <taxon>Phaffomycetales</taxon>
        <taxon>Wickerhamomycetaceae</taxon>
        <taxon>Wickerhamomyces</taxon>
    </lineage>
</organism>
<evidence type="ECO:0000256" key="3">
    <source>
        <dbReference type="ARBA" id="ARBA00022692"/>
    </source>
</evidence>
<dbReference type="Pfam" id="PF03798">
    <property type="entry name" value="TRAM_LAG1_CLN8"/>
    <property type="match status" value="1"/>
</dbReference>
<comment type="similarity">
    <text evidence="2">Belongs to the sphingosine N-acyltransferase family.</text>
</comment>
<keyword evidence="5 6" id="KW-0472">Membrane</keyword>
<evidence type="ECO:0000256" key="4">
    <source>
        <dbReference type="ARBA" id="ARBA00022989"/>
    </source>
</evidence>
<feature type="transmembrane region" description="Helical" evidence="7">
    <location>
        <begin position="218"/>
        <end position="234"/>
    </location>
</feature>
<feature type="transmembrane region" description="Helical" evidence="7">
    <location>
        <begin position="52"/>
        <end position="74"/>
    </location>
</feature>
<dbReference type="STRING" id="683960.A0A1E3P1G6"/>
<evidence type="ECO:0000256" key="5">
    <source>
        <dbReference type="ARBA" id="ARBA00023136"/>
    </source>
</evidence>
<dbReference type="GeneID" id="30197852"/>
<feature type="transmembrane region" description="Helical" evidence="7">
    <location>
        <begin position="140"/>
        <end position="157"/>
    </location>
</feature>
<feature type="transmembrane region" description="Helical" evidence="7">
    <location>
        <begin position="276"/>
        <end position="296"/>
    </location>
</feature>
<reference evidence="9 10" key="1">
    <citation type="journal article" date="2016" name="Proc. Natl. Acad. Sci. U.S.A.">
        <title>Comparative genomics of biotechnologically important yeasts.</title>
        <authorList>
            <person name="Riley R."/>
            <person name="Haridas S."/>
            <person name="Wolfe K.H."/>
            <person name="Lopes M.R."/>
            <person name="Hittinger C.T."/>
            <person name="Goeker M."/>
            <person name="Salamov A.A."/>
            <person name="Wisecaver J.H."/>
            <person name="Long T.M."/>
            <person name="Calvey C.H."/>
            <person name="Aerts A.L."/>
            <person name="Barry K.W."/>
            <person name="Choi C."/>
            <person name="Clum A."/>
            <person name="Coughlan A.Y."/>
            <person name="Deshpande S."/>
            <person name="Douglass A.P."/>
            <person name="Hanson S.J."/>
            <person name="Klenk H.-P."/>
            <person name="LaButti K.M."/>
            <person name="Lapidus A."/>
            <person name="Lindquist E.A."/>
            <person name="Lipzen A.M."/>
            <person name="Meier-Kolthoff J.P."/>
            <person name="Ohm R.A."/>
            <person name="Otillar R.P."/>
            <person name="Pangilinan J.L."/>
            <person name="Peng Y."/>
            <person name="Rokas A."/>
            <person name="Rosa C.A."/>
            <person name="Scheuner C."/>
            <person name="Sibirny A.A."/>
            <person name="Slot J.C."/>
            <person name="Stielow J.B."/>
            <person name="Sun H."/>
            <person name="Kurtzman C.P."/>
            <person name="Blackwell M."/>
            <person name="Grigoriev I.V."/>
            <person name="Jeffries T.W."/>
        </authorList>
    </citation>
    <scope>NUCLEOTIDE SEQUENCE [LARGE SCALE GENOMIC DNA]</scope>
    <source>
        <strain evidence="10">ATCC 58044 / CBS 1984 / NCYC 433 / NRRL Y-366-8</strain>
    </source>
</reference>
<evidence type="ECO:0000256" key="2">
    <source>
        <dbReference type="ARBA" id="ARBA00009808"/>
    </source>
</evidence>
<dbReference type="AlphaFoldDB" id="A0A1E3P1G6"/>
<evidence type="ECO:0000256" key="6">
    <source>
        <dbReference type="PROSITE-ProRule" id="PRU00205"/>
    </source>
</evidence>
<dbReference type="PANTHER" id="PTHR12560:SF0">
    <property type="entry name" value="LD18904P"/>
    <property type="match status" value="1"/>
</dbReference>
<accession>A0A1E3P1G6</accession>
<dbReference type="SMART" id="SM00724">
    <property type="entry name" value="TLC"/>
    <property type="match status" value="1"/>
</dbReference>
<dbReference type="InterPro" id="IPR006634">
    <property type="entry name" value="TLC-dom"/>
</dbReference>
<proteinExistence type="inferred from homology"/>
<dbReference type="RefSeq" id="XP_019038297.1">
    <property type="nucleotide sequence ID" value="XM_019180606.1"/>
</dbReference>